<dbReference type="Proteomes" id="UP001140502">
    <property type="component" value="Unassembled WGS sequence"/>
</dbReference>
<proteinExistence type="predicted"/>
<protein>
    <submittedName>
        <fullName evidence="2">Uncharacterized protein</fullName>
    </submittedName>
</protein>
<dbReference type="AlphaFoldDB" id="A0A9W8TC33"/>
<evidence type="ECO:0000313" key="2">
    <source>
        <dbReference type="EMBL" id="KAJ4307521.1"/>
    </source>
</evidence>
<feature type="region of interest" description="Disordered" evidence="1">
    <location>
        <begin position="1"/>
        <end position="22"/>
    </location>
</feature>
<evidence type="ECO:0000256" key="1">
    <source>
        <dbReference type="SAM" id="MobiDB-lite"/>
    </source>
</evidence>
<name>A0A9W8TC33_9HYPO</name>
<organism evidence="2 3">
    <name type="scientific">Fusarium piperis</name>
    <dbReference type="NCBI Taxonomy" id="1435070"/>
    <lineage>
        <taxon>Eukaryota</taxon>
        <taxon>Fungi</taxon>
        <taxon>Dikarya</taxon>
        <taxon>Ascomycota</taxon>
        <taxon>Pezizomycotina</taxon>
        <taxon>Sordariomycetes</taxon>
        <taxon>Hypocreomycetidae</taxon>
        <taxon>Hypocreales</taxon>
        <taxon>Nectriaceae</taxon>
        <taxon>Fusarium</taxon>
        <taxon>Fusarium solani species complex</taxon>
    </lineage>
</organism>
<keyword evidence="3" id="KW-1185">Reference proteome</keyword>
<reference evidence="2" key="1">
    <citation type="submission" date="2022-10" db="EMBL/GenBank/DDBJ databases">
        <title>Tapping the CABI collections for fungal endophytes: first genome assemblies for Collariella, Neodidymelliopsis, Ascochyta clinopodiicola, Didymella pomorum, Didymosphaeria variabile, Neocosmospora piperis and Neocucurbitaria cava.</title>
        <authorList>
            <person name="Hill R."/>
        </authorList>
    </citation>
    <scope>NUCLEOTIDE SEQUENCE</scope>
    <source>
        <strain evidence="2">IMI 366586</strain>
    </source>
</reference>
<accession>A0A9W8TC33</accession>
<gene>
    <name evidence="2" type="ORF">N0V84_012675</name>
</gene>
<sequence>MAPNKPTDKGGKTAPAVDKSDQDCINIRRIPGDDPSRKCPDWHNETDYGVYQASVGALFHRDKGKRQRQTTWEKTNYPPGIYLPVALNATLNDSTLVTYYNGFKRESDYTSFVDGPLADLIGPMGRVMRDKFSAEQIKIQCENEGLG</sequence>
<evidence type="ECO:0000313" key="3">
    <source>
        <dbReference type="Proteomes" id="UP001140502"/>
    </source>
</evidence>
<feature type="compositionally biased region" description="Basic and acidic residues" evidence="1">
    <location>
        <begin position="1"/>
        <end position="11"/>
    </location>
</feature>
<comment type="caution">
    <text evidence="2">The sequence shown here is derived from an EMBL/GenBank/DDBJ whole genome shotgun (WGS) entry which is preliminary data.</text>
</comment>
<dbReference type="EMBL" id="JAPEUR010000722">
    <property type="protein sequence ID" value="KAJ4307521.1"/>
    <property type="molecule type" value="Genomic_DNA"/>
</dbReference>